<feature type="domain" description="TPM" evidence="1">
    <location>
        <begin position="53"/>
        <end position="125"/>
    </location>
</feature>
<dbReference type="Pfam" id="PF04536">
    <property type="entry name" value="TPM_phosphatase"/>
    <property type="match status" value="1"/>
</dbReference>
<dbReference type="Proteomes" id="UP000184394">
    <property type="component" value="Unassembled WGS sequence"/>
</dbReference>
<organism evidence="2 3">
    <name type="scientific">Ruminococcus flavefaciens</name>
    <dbReference type="NCBI Taxonomy" id="1265"/>
    <lineage>
        <taxon>Bacteria</taxon>
        <taxon>Bacillati</taxon>
        <taxon>Bacillota</taxon>
        <taxon>Clostridia</taxon>
        <taxon>Eubacteriales</taxon>
        <taxon>Oscillospiraceae</taxon>
        <taxon>Ruminococcus</taxon>
    </lineage>
</organism>
<gene>
    <name evidence="2" type="ORF">SAMN04487860_102235</name>
</gene>
<evidence type="ECO:0000259" key="1">
    <source>
        <dbReference type="Pfam" id="PF04536"/>
    </source>
</evidence>
<dbReference type="Gene3D" id="3.10.310.50">
    <property type="match status" value="1"/>
</dbReference>
<dbReference type="AlphaFoldDB" id="A0A1M7HBD2"/>
<dbReference type="PROSITE" id="PS51257">
    <property type="entry name" value="PROKAR_LIPOPROTEIN"/>
    <property type="match status" value="1"/>
</dbReference>
<dbReference type="RefSeq" id="WP_072948723.1">
    <property type="nucleotide sequence ID" value="NZ_FRCT01000002.1"/>
</dbReference>
<dbReference type="EMBL" id="FRCT01000002">
    <property type="protein sequence ID" value="SHM25696.1"/>
    <property type="molecule type" value="Genomic_DNA"/>
</dbReference>
<dbReference type="InterPro" id="IPR007621">
    <property type="entry name" value="TPM_dom"/>
</dbReference>
<sequence length="285" mass="31712">MRKILSAIAFAAAAGLLFSGCSPKSTGKEKREETTSQPFTEREVEAAEGTYIFDKANILDADTIKACNDYAGWLYKEKLINAAVITVNDLEGKLPYDYAAEEFNRLYEGKGSGLIVLINNDTNYDSIFRSGSCLSCISDKDEYNAVYWETKEVFKGDYRSAIMRLLQLGELCPLHVVDNAQVFDSVQLDKIEKSLSSCKEDVTLIASHNSSDTPNEQILQQYYDRKYKNDKGIMFLLDTISGKIITHSSENISSDIEKALKDADALSSKGDYYGAVSKILDALKK</sequence>
<proteinExistence type="predicted"/>
<name>A0A1M7HBD2_RUMFL</name>
<accession>A0A1M7HBD2</accession>
<evidence type="ECO:0000313" key="3">
    <source>
        <dbReference type="Proteomes" id="UP000184394"/>
    </source>
</evidence>
<protein>
    <recommendedName>
        <fullName evidence="1">TPM domain-containing protein</fullName>
    </recommendedName>
</protein>
<evidence type="ECO:0000313" key="2">
    <source>
        <dbReference type="EMBL" id="SHM25696.1"/>
    </source>
</evidence>
<reference evidence="2 3" key="1">
    <citation type="submission" date="2016-11" db="EMBL/GenBank/DDBJ databases">
        <authorList>
            <person name="Jaros S."/>
            <person name="Januszkiewicz K."/>
            <person name="Wedrychowicz H."/>
        </authorList>
    </citation>
    <scope>NUCLEOTIDE SEQUENCE [LARGE SCALE GENOMIC DNA]</scope>
    <source>
        <strain evidence="2 3">Y1</strain>
    </source>
</reference>